<evidence type="ECO:0000313" key="1">
    <source>
        <dbReference type="EMBL" id="JAH99392.1"/>
    </source>
</evidence>
<sequence>MHKIPVEVLNSSSKWRGFCYVLGDNFFLGGGGIYPREYTNKQK</sequence>
<protein>
    <submittedName>
        <fullName evidence="1">Uncharacterized protein</fullName>
    </submittedName>
</protein>
<dbReference type="AlphaFoldDB" id="A0A0E9X9H4"/>
<name>A0A0E9X9H4_ANGAN</name>
<reference evidence="1" key="2">
    <citation type="journal article" date="2015" name="Fish Shellfish Immunol.">
        <title>Early steps in the European eel (Anguilla anguilla)-Vibrio vulnificus interaction in the gills: Role of the RtxA13 toxin.</title>
        <authorList>
            <person name="Callol A."/>
            <person name="Pajuelo D."/>
            <person name="Ebbesson L."/>
            <person name="Teles M."/>
            <person name="MacKenzie S."/>
            <person name="Amaro C."/>
        </authorList>
    </citation>
    <scope>NUCLEOTIDE SEQUENCE</scope>
</reference>
<proteinExistence type="predicted"/>
<organism evidence="1">
    <name type="scientific">Anguilla anguilla</name>
    <name type="common">European freshwater eel</name>
    <name type="synonym">Muraena anguilla</name>
    <dbReference type="NCBI Taxonomy" id="7936"/>
    <lineage>
        <taxon>Eukaryota</taxon>
        <taxon>Metazoa</taxon>
        <taxon>Chordata</taxon>
        <taxon>Craniata</taxon>
        <taxon>Vertebrata</taxon>
        <taxon>Euteleostomi</taxon>
        <taxon>Actinopterygii</taxon>
        <taxon>Neopterygii</taxon>
        <taxon>Teleostei</taxon>
        <taxon>Anguilliformes</taxon>
        <taxon>Anguillidae</taxon>
        <taxon>Anguilla</taxon>
    </lineage>
</organism>
<dbReference type="EMBL" id="GBXM01009185">
    <property type="protein sequence ID" value="JAH99392.1"/>
    <property type="molecule type" value="Transcribed_RNA"/>
</dbReference>
<reference evidence="1" key="1">
    <citation type="submission" date="2014-11" db="EMBL/GenBank/DDBJ databases">
        <authorList>
            <person name="Amaro Gonzalez C."/>
        </authorList>
    </citation>
    <scope>NUCLEOTIDE SEQUENCE</scope>
</reference>
<accession>A0A0E9X9H4</accession>